<evidence type="ECO:0000256" key="9">
    <source>
        <dbReference type="ARBA" id="ARBA00022840"/>
    </source>
</evidence>
<evidence type="ECO:0000256" key="3">
    <source>
        <dbReference type="ARBA" id="ARBA00022475"/>
    </source>
</evidence>
<evidence type="ECO:0000256" key="11">
    <source>
        <dbReference type="ARBA" id="ARBA00023098"/>
    </source>
</evidence>
<evidence type="ECO:0000256" key="4">
    <source>
        <dbReference type="ARBA" id="ARBA00022516"/>
    </source>
</evidence>
<evidence type="ECO:0000313" key="17">
    <source>
        <dbReference type="Proteomes" id="UP001596410"/>
    </source>
</evidence>
<dbReference type="PANTHER" id="PTHR34299">
    <property type="entry name" value="DIACYLGLYCEROL KINASE"/>
    <property type="match status" value="1"/>
</dbReference>
<evidence type="ECO:0000256" key="12">
    <source>
        <dbReference type="ARBA" id="ARBA00023136"/>
    </source>
</evidence>
<dbReference type="Proteomes" id="UP001596410">
    <property type="component" value="Unassembled WGS sequence"/>
</dbReference>
<evidence type="ECO:0000256" key="10">
    <source>
        <dbReference type="ARBA" id="ARBA00022989"/>
    </source>
</evidence>
<evidence type="ECO:0000256" key="7">
    <source>
        <dbReference type="ARBA" id="ARBA00022741"/>
    </source>
</evidence>
<evidence type="ECO:0000256" key="1">
    <source>
        <dbReference type="ARBA" id="ARBA00004651"/>
    </source>
</evidence>
<organism evidence="16 17">
    <name type="scientific">Halobacillus seohaensis</name>
    <dbReference type="NCBI Taxonomy" id="447421"/>
    <lineage>
        <taxon>Bacteria</taxon>
        <taxon>Bacillati</taxon>
        <taxon>Bacillota</taxon>
        <taxon>Bacilli</taxon>
        <taxon>Bacillales</taxon>
        <taxon>Bacillaceae</taxon>
        <taxon>Halobacillus</taxon>
    </lineage>
</organism>
<keyword evidence="14" id="KW-1208">Phospholipid metabolism</keyword>
<keyword evidence="4" id="KW-0444">Lipid biosynthesis</keyword>
<dbReference type="EMBL" id="JBHSZV010000004">
    <property type="protein sequence ID" value="MFC7060669.1"/>
    <property type="molecule type" value="Genomic_DNA"/>
</dbReference>
<keyword evidence="5 16" id="KW-0808">Transferase</keyword>
<evidence type="ECO:0000256" key="8">
    <source>
        <dbReference type="ARBA" id="ARBA00022777"/>
    </source>
</evidence>
<dbReference type="InterPro" id="IPR000829">
    <property type="entry name" value="DAGK"/>
</dbReference>
<evidence type="ECO:0000256" key="5">
    <source>
        <dbReference type="ARBA" id="ARBA00022679"/>
    </source>
</evidence>
<evidence type="ECO:0000256" key="2">
    <source>
        <dbReference type="ARBA" id="ARBA00005967"/>
    </source>
</evidence>
<dbReference type="CDD" id="cd14263">
    <property type="entry name" value="DAGK_IM_like"/>
    <property type="match status" value="1"/>
</dbReference>
<dbReference type="RefSeq" id="WP_204706822.1">
    <property type="nucleotide sequence ID" value="NZ_JBHSZV010000004.1"/>
</dbReference>
<keyword evidence="6 15" id="KW-0812">Transmembrane</keyword>
<evidence type="ECO:0000256" key="6">
    <source>
        <dbReference type="ARBA" id="ARBA00022692"/>
    </source>
</evidence>
<dbReference type="PANTHER" id="PTHR34299:SF1">
    <property type="entry name" value="DIACYLGLYCEROL KINASE"/>
    <property type="match status" value="1"/>
</dbReference>
<keyword evidence="11" id="KW-0443">Lipid metabolism</keyword>
<accession>A0ABW2EI62</accession>
<keyword evidence="17" id="KW-1185">Reference proteome</keyword>
<feature type="transmembrane region" description="Helical" evidence="15">
    <location>
        <begin position="98"/>
        <end position="119"/>
    </location>
</feature>
<reference evidence="17" key="1">
    <citation type="journal article" date="2019" name="Int. J. Syst. Evol. Microbiol.">
        <title>The Global Catalogue of Microorganisms (GCM) 10K type strain sequencing project: providing services to taxonomists for standard genome sequencing and annotation.</title>
        <authorList>
            <consortium name="The Broad Institute Genomics Platform"/>
            <consortium name="The Broad Institute Genome Sequencing Center for Infectious Disease"/>
            <person name="Wu L."/>
            <person name="Ma J."/>
        </authorList>
    </citation>
    <scope>NUCLEOTIDE SEQUENCE [LARGE SCALE GENOMIC DNA]</scope>
    <source>
        <strain evidence="17">CGMCC 4.1621</strain>
    </source>
</reference>
<proteinExistence type="inferred from homology"/>
<evidence type="ECO:0000256" key="14">
    <source>
        <dbReference type="ARBA" id="ARBA00023264"/>
    </source>
</evidence>
<evidence type="ECO:0000256" key="13">
    <source>
        <dbReference type="ARBA" id="ARBA00023209"/>
    </source>
</evidence>
<gene>
    <name evidence="16" type="ORF">ACFQIC_02135</name>
</gene>
<keyword evidence="8 16" id="KW-0418">Kinase</keyword>
<comment type="subcellular location">
    <subcellularLocation>
        <location evidence="1">Cell membrane</location>
        <topology evidence="1">Multi-pass membrane protein</topology>
    </subcellularLocation>
</comment>
<name>A0ABW2EI62_9BACI</name>
<comment type="similarity">
    <text evidence="2">Belongs to the bacterial diacylglycerol kinase family.</text>
</comment>
<protein>
    <submittedName>
        <fullName evidence="16">Diacylglycerol kinase</fullName>
        <ecNumber evidence="16">2.7.1.107</ecNumber>
    </submittedName>
</protein>
<dbReference type="Pfam" id="PF01219">
    <property type="entry name" value="DAGK_prokar"/>
    <property type="match status" value="1"/>
</dbReference>
<evidence type="ECO:0000313" key="16">
    <source>
        <dbReference type="EMBL" id="MFC7060669.1"/>
    </source>
</evidence>
<keyword evidence="3" id="KW-1003">Cell membrane</keyword>
<keyword evidence="13" id="KW-0594">Phospholipid biosynthesis</keyword>
<dbReference type="GO" id="GO:0004143">
    <property type="term" value="F:ATP-dependent diacylglycerol kinase activity"/>
    <property type="evidence" value="ECO:0007669"/>
    <property type="project" value="UniProtKB-EC"/>
</dbReference>
<dbReference type="InterPro" id="IPR036945">
    <property type="entry name" value="DAGK_sf"/>
</dbReference>
<keyword evidence="12 15" id="KW-0472">Membrane</keyword>
<keyword evidence="9" id="KW-0067">ATP-binding</keyword>
<dbReference type="Gene3D" id="1.10.287.3610">
    <property type="match status" value="1"/>
</dbReference>
<keyword evidence="10 15" id="KW-1133">Transmembrane helix</keyword>
<dbReference type="EC" id="2.7.1.107" evidence="16"/>
<comment type="caution">
    <text evidence="16">The sequence shown here is derived from an EMBL/GenBank/DDBJ whole genome shotgun (WGS) entry which is preliminary data.</text>
</comment>
<evidence type="ECO:0000256" key="15">
    <source>
        <dbReference type="SAM" id="Phobius"/>
    </source>
</evidence>
<keyword evidence="7" id="KW-0547">Nucleotide-binding</keyword>
<sequence>MNTDYKDRNHKKWMGLKYAVQGVKHVFQTEKNFKTHFSMSIIVIILGFFLRVSLVEWAVLFTIMALVISLEMINSSIERIMDYLSPEWHSIVGDIKDIAAGAVLLAAVSSIIIGCLIFLPKLIALF</sequence>